<keyword evidence="2 5" id="KW-0238">DNA-binding</keyword>
<dbReference type="PROSITE" id="PS50071">
    <property type="entry name" value="HOMEOBOX_2"/>
    <property type="match status" value="1"/>
</dbReference>
<dbReference type="InterPro" id="IPR050649">
    <property type="entry name" value="Paired_Homeobox_TFs"/>
</dbReference>
<dbReference type="PANTHER" id="PTHR24329">
    <property type="entry name" value="HOMEOBOX PROTEIN ARISTALESS"/>
    <property type="match status" value="1"/>
</dbReference>
<name>A0A8B7XR89_ACAPL</name>
<dbReference type="GO" id="GO:0005634">
    <property type="term" value="C:nucleus"/>
    <property type="evidence" value="ECO:0007669"/>
    <property type="project" value="UniProtKB-SubCell"/>
</dbReference>
<feature type="compositionally biased region" description="Basic and acidic residues" evidence="7">
    <location>
        <begin position="327"/>
        <end position="361"/>
    </location>
</feature>
<dbReference type="AlphaFoldDB" id="A0A8B7XR89"/>
<dbReference type="CDD" id="cd00086">
    <property type="entry name" value="homeodomain"/>
    <property type="match status" value="1"/>
</dbReference>
<dbReference type="PROSITE" id="PS50803">
    <property type="entry name" value="OAR"/>
    <property type="match status" value="1"/>
</dbReference>
<evidence type="ECO:0000256" key="7">
    <source>
        <dbReference type="SAM" id="MobiDB-lite"/>
    </source>
</evidence>
<feature type="compositionally biased region" description="Basic and acidic residues" evidence="7">
    <location>
        <begin position="237"/>
        <end position="246"/>
    </location>
</feature>
<dbReference type="InterPro" id="IPR001356">
    <property type="entry name" value="HD"/>
</dbReference>
<dbReference type="OMA" id="RSAKVWS"/>
<feature type="domain" description="Homeobox" evidence="8">
    <location>
        <begin position="423"/>
        <end position="483"/>
    </location>
</feature>
<gene>
    <name evidence="11" type="primary">LOC110974886</name>
</gene>
<proteinExistence type="predicted"/>
<organism evidence="10 11">
    <name type="scientific">Acanthaster planci</name>
    <name type="common">Crown-of-thorns starfish</name>
    <dbReference type="NCBI Taxonomy" id="133434"/>
    <lineage>
        <taxon>Eukaryota</taxon>
        <taxon>Metazoa</taxon>
        <taxon>Echinodermata</taxon>
        <taxon>Eleutherozoa</taxon>
        <taxon>Asterozoa</taxon>
        <taxon>Asteroidea</taxon>
        <taxon>Valvatacea</taxon>
        <taxon>Valvatida</taxon>
        <taxon>Acanthasteridae</taxon>
        <taxon>Acanthaster</taxon>
    </lineage>
</organism>
<feature type="DNA-binding region" description="Homeobox" evidence="5">
    <location>
        <begin position="425"/>
        <end position="484"/>
    </location>
</feature>
<keyword evidence="10" id="KW-1185">Reference proteome</keyword>
<evidence type="ECO:0000313" key="10">
    <source>
        <dbReference type="Proteomes" id="UP000694845"/>
    </source>
</evidence>
<feature type="compositionally biased region" description="Pro residues" evidence="7">
    <location>
        <begin position="285"/>
        <end position="295"/>
    </location>
</feature>
<feature type="domain" description="OAR" evidence="9">
    <location>
        <begin position="583"/>
        <end position="596"/>
    </location>
</feature>
<dbReference type="PROSITE" id="PS00027">
    <property type="entry name" value="HOMEOBOX_1"/>
    <property type="match status" value="1"/>
</dbReference>
<accession>A0A8B7XR89</accession>
<dbReference type="PANTHER" id="PTHR24329:SF543">
    <property type="entry name" value="FI01017P-RELATED"/>
    <property type="match status" value="1"/>
</dbReference>
<dbReference type="SMART" id="SM00389">
    <property type="entry name" value="HOX"/>
    <property type="match status" value="1"/>
</dbReference>
<dbReference type="InterPro" id="IPR003654">
    <property type="entry name" value="OAR_dom"/>
</dbReference>
<evidence type="ECO:0000256" key="3">
    <source>
        <dbReference type="ARBA" id="ARBA00023155"/>
    </source>
</evidence>
<evidence type="ECO:0000259" key="8">
    <source>
        <dbReference type="PROSITE" id="PS50071"/>
    </source>
</evidence>
<feature type="region of interest" description="Disordered" evidence="7">
    <location>
        <begin position="237"/>
        <end position="361"/>
    </location>
</feature>
<evidence type="ECO:0000256" key="5">
    <source>
        <dbReference type="PROSITE-ProRule" id="PRU00108"/>
    </source>
</evidence>
<reference evidence="11" key="1">
    <citation type="submission" date="2025-08" db="UniProtKB">
        <authorList>
            <consortium name="RefSeq"/>
        </authorList>
    </citation>
    <scope>IDENTIFICATION</scope>
</reference>
<feature type="region of interest" description="Disordered" evidence="7">
    <location>
        <begin position="393"/>
        <end position="431"/>
    </location>
</feature>
<evidence type="ECO:0000313" key="11">
    <source>
        <dbReference type="RefSeq" id="XP_022082510.1"/>
    </source>
</evidence>
<evidence type="ECO:0000256" key="2">
    <source>
        <dbReference type="ARBA" id="ARBA00023125"/>
    </source>
</evidence>
<sequence length="603" mass="65383">MATTCCTWCVQSPLLKHSIRSILGDSFSGPEGSKAIEKSLTATDSEERKYATGPYEGPPSACVNPPHTASSRPMSQVGNLSTPDEESALNYHGQSAAHRGESDDPAEDGAVSQAESTEGDSAHPSAPAGENQPCKASSVPGVELGLLVDKVPIAHLPGPCRQQPVFLRDFSGWYRHFGPVPLATGGWSSLVHPGHGCVTPAYHSLGLTGRCVRPGGEILIHPEAFIADRRVDFAQTEGIRDSDQSKKMALCSESATRVPSRSPKVPRHSRRPCPKRKATRAPPTGQTPPSSPRSPPLTGTAPRSAKVWSPGKGNDTVGRNVSQPQELRSHEDRQASHGGRPDHHLVEGKTRDESQWKRGVRIDDVKKETSVAGELAPRDDGCLVSKNQRNLEVTARKRGGSDSVRLSSPVSDESPSDEKSPTKRQRRIRTTFTPEQLRELECVFQMTHYPDVQTRDILAAKTCLGEQRIQIWFQNRRAKWRKYERLGNFGGLQDLKITHIVPAPKSLPRIDFAKRDPSVHSFAECSLAGEFSSISGLPTSPFPILQSAAGIAIPAPPIIPSLSPIGPMPGLNPKITGEDRKCSSIASLRLKAQRHGMESVVSY</sequence>
<comment type="subcellular location">
    <subcellularLocation>
        <location evidence="1 5 6">Nucleus</location>
    </subcellularLocation>
</comment>
<protein>
    <submittedName>
        <fullName evidence="11">Uncharacterized protein LOC110974886</fullName>
    </submittedName>
</protein>
<feature type="region of interest" description="Disordered" evidence="7">
    <location>
        <begin position="24"/>
        <end position="137"/>
    </location>
</feature>
<dbReference type="SUPFAM" id="SSF46689">
    <property type="entry name" value="Homeodomain-like"/>
    <property type="match status" value="1"/>
</dbReference>
<keyword evidence="3 5" id="KW-0371">Homeobox</keyword>
<feature type="compositionally biased region" description="Polar residues" evidence="7">
    <location>
        <begin position="317"/>
        <end position="326"/>
    </location>
</feature>
<dbReference type="InterPro" id="IPR009057">
    <property type="entry name" value="Homeodomain-like_sf"/>
</dbReference>
<dbReference type="Proteomes" id="UP000694845">
    <property type="component" value="Unplaced"/>
</dbReference>
<dbReference type="GO" id="GO:0000977">
    <property type="term" value="F:RNA polymerase II transcription regulatory region sequence-specific DNA binding"/>
    <property type="evidence" value="ECO:0007669"/>
    <property type="project" value="TreeGrafter"/>
</dbReference>
<feature type="compositionally biased region" description="Polar residues" evidence="7">
    <location>
        <begin position="67"/>
        <end position="82"/>
    </location>
</feature>
<dbReference type="Pfam" id="PF00046">
    <property type="entry name" value="Homeodomain"/>
    <property type="match status" value="1"/>
</dbReference>
<dbReference type="FunFam" id="1.10.10.60:FF:000679">
    <property type="entry name" value="Homeobox protein aristaless"/>
    <property type="match status" value="1"/>
</dbReference>
<evidence type="ECO:0000256" key="1">
    <source>
        <dbReference type="ARBA" id="ARBA00004123"/>
    </source>
</evidence>
<dbReference type="KEGG" id="aplc:110974886"/>
<dbReference type="RefSeq" id="XP_022082510.1">
    <property type="nucleotide sequence ID" value="XM_022226818.1"/>
</dbReference>
<evidence type="ECO:0000256" key="4">
    <source>
        <dbReference type="ARBA" id="ARBA00023242"/>
    </source>
</evidence>
<dbReference type="GO" id="GO:0000981">
    <property type="term" value="F:DNA-binding transcription factor activity, RNA polymerase II-specific"/>
    <property type="evidence" value="ECO:0007669"/>
    <property type="project" value="InterPro"/>
</dbReference>
<dbReference type="OrthoDB" id="6159439at2759"/>
<feature type="compositionally biased region" description="Basic residues" evidence="7">
    <location>
        <begin position="264"/>
        <end position="279"/>
    </location>
</feature>
<keyword evidence="4 5" id="KW-0539">Nucleus</keyword>
<dbReference type="GeneID" id="110974886"/>
<dbReference type="Pfam" id="PF03826">
    <property type="entry name" value="OAR"/>
    <property type="match status" value="1"/>
</dbReference>
<dbReference type="InterPro" id="IPR017970">
    <property type="entry name" value="Homeobox_CS"/>
</dbReference>
<evidence type="ECO:0000256" key="6">
    <source>
        <dbReference type="RuleBase" id="RU000682"/>
    </source>
</evidence>
<evidence type="ECO:0000259" key="9">
    <source>
        <dbReference type="PROSITE" id="PS50803"/>
    </source>
</evidence>
<dbReference type="Gene3D" id="1.10.10.60">
    <property type="entry name" value="Homeodomain-like"/>
    <property type="match status" value="1"/>
</dbReference>